<dbReference type="InterPro" id="IPR036380">
    <property type="entry name" value="Isochorismatase-like_sf"/>
</dbReference>
<dbReference type="CDD" id="cd00431">
    <property type="entry name" value="cysteine_hydrolases"/>
    <property type="match status" value="1"/>
</dbReference>
<dbReference type="InterPro" id="IPR050272">
    <property type="entry name" value="Isochorismatase-like_hydrls"/>
</dbReference>
<dbReference type="AlphaFoldDB" id="A0A919XYU5"/>
<protein>
    <submittedName>
        <fullName evidence="4">Isochorismatase</fullName>
    </submittedName>
</protein>
<evidence type="ECO:0000313" key="5">
    <source>
        <dbReference type="Proteomes" id="UP000678895"/>
    </source>
</evidence>
<comment type="similarity">
    <text evidence="1">Belongs to the isochorismatase family.</text>
</comment>
<sequence>MTQIPEHSALLVIDIQNDFVTVSDAIPIMEGGTCMLNSPKVIGHFRKLGLPVIQIRELHRADHSDFGRELDGVEKVHCLEGTPAEEFHPLTAPIEGEYIITKRRYSAFFATDLDLLLRCLGVKRLYLIGGMTDICVRFTAVDAHQHDYHFHVVSDAVIGTSRQAHNMALLNMEYLQTGANMTTEEVLALTR</sequence>
<accession>A0A919XYU5</accession>
<dbReference type="Gene3D" id="3.40.50.850">
    <property type="entry name" value="Isochorismatase-like"/>
    <property type="match status" value="1"/>
</dbReference>
<dbReference type="EMBL" id="BORS01000003">
    <property type="protein sequence ID" value="GIO41494.1"/>
    <property type="molecule type" value="Genomic_DNA"/>
</dbReference>
<keyword evidence="5" id="KW-1185">Reference proteome</keyword>
<organism evidence="4 5">
    <name type="scientific">Paenibacillus apis</name>
    <dbReference type="NCBI Taxonomy" id="1792174"/>
    <lineage>
        <taxon>Bacteria</taxon>
        <taxon>Bacillati</taxon>
        <taxon>Bacillota</taxon>
        <taxon>Bacilli</taxon>
        <taxon>Bacillales</taxon>
        <taxon>Paenibacillaceae</taxon>
        <taxon>Paenibacillus</taxon>
    </lineage>
</organism>
<evidence type="ECO:0000313" key="4">
    <source>
        <dbReference type="EMBL" id="GIO41494.1"/>
    </source>
</evidence>
<dbReference type="PANTHER" id="PTHR43540">
    <property type="entry name" value="PEROXYUREIDOACRYLATE/UREIDOACRYLATE AMIDOHYDROLASE-RELATED"/>
    <property type="match status" value="1"/>
</dbReference>
<dbReference type="SUPFAM" id="SSF52499">
    <property type="entry name" value="Isochorismatase-like hydrolases"/>
    <property type="match status" value="1"/>
</dbReference>
<dbReference type="GO" id="GO:0016787">
    <property type="term" value="F:hydrolase activity"/>
    <property type="evidence" value="ECO:0007669"/>
    <property type="project" value="UniProtKB-KW"/>
</dbReference>
<gene>
    <name evidence="4" type="ORF">J41TS4_12520</name>
</gene>
<feature type="domain" description="Isochorismatase-like" evidence="3">
    <location>
        <begin position="8"/>
        <end position="184"/>
    </location>
</feature>
<reference evidence="4" key="1">
    <citation type="submission" date="2021-03" db="EMBL/GenBank/DDBJ databases">
        <title>Antimicrobial resistance genes in bacteria isolated from Japanese honey, and their potential for conferring macrolide and lincosamide resistance in the American foulbrood pathogen Paenibacillus larvae.</title>
        <authorList>
            <person name="Okamoto M."/>
            <person name="Kumagai M."/>
            <person name="Kanamori H."/>
            <person name="Takamatsu D."/>
        </authorList>
    </citation>
    <scope>NUCLEOTIDE SEQUENCE</scope>
    <source>
        <strain evidence="4">J41TS4</strain>
    </source>
</reference>
<proteinExistence type="inferred from homology"/>
<dbReference type="RefSeq" id="WP_044480704.1">
    <property type="nucleotide sequence ID" value="NZ_BORS01000003.1"/>
</dbReference>
<evidence type="ECO:0000256" key="1">
    <source>
        <dbReference type="ARBA" id="ARBA00006336"/>
    </source>
</evidence>
<evidence type="ECO:0000259" key="3">
    <source>
        <dbReference type="Pfam" id="PF00857"/>
    </source>
</evidence>
<dbReference type="InterPro" id="IPR000868">
    <property type="entry name" value="Isochorismatase-like_dom"/>
</dbReference>
<evidence type="ECO:0000256" key="2">
    <source>
        <dbReference type="ARBA" id="ARBA00022801"/>
    </source>
</evidence>
<name>A0A919XYU5_9BACL</name>
<dbReference type="Proteomes" id="UP000678895">
    <property type="component" value="Unassembled WGS sequence"/>
</dbReference>
<comment type="caution">
    <text evidence="4">The sequence shown here is derived from an EMBL/GenBank/DDBJ whole genome shotgun (WGS) entry which is preliminary data.</text>
</comment>
<dbReference type="Pfam" id="PF00857">
    <property type="entry name" value="Isochorismatase"/>
    <property type="match status" value="1"/>
</dbReference>
<keyword evidence="2" id="KW-0378">Hydrolase</keyword>